<dbReference type="Proteomes" id="UP001367508">
    <property type="component" value="Unassembled WGS sequence"/>
</dbReference>
<name>A0AAN9L4A5_CANGL</name>
<keyword evidence="3" id="KW-1185">Reference proteome</keyword>
<accession>A0AAN9L4A5</accession>
<evidence type="ECO:0000256" key="1">
    <source>
        <dbReference type="SAM" id="MobiDB-lite"/>
    </source>
</evidence>
<comment type="caution">
    <text evidence="2">The sequence shown here is derived from an EMBL/GenBank/DDBJ whole genome shotgun (WGS) entry which is preliminary data.</text>
</comment>
<proteinExistence type="predicted"/>
<sequence length="110" mass="12793">MHRFPFGRPYPRDLKESQENRAPPPTNSRSVHDARLKKPLSRILYNKDSDLQQQGYGIHKQPVRPRGLLGGVHQFGVGADRGLHRKQRRPHVRAWLELRSFLNKLVSNRA</sequence>
<dbReference type="AlphaFoldDB" id="A0AAN9L4A5"/>
<reference evidence="2 3" key="1">
    <citation type="submission" date="2024-01" db="EMBL/GenBank/DDBJ databases">
        <title>The genomes of 5 underutilized Papilionoideae crops provide insights into root nodulation and disease resistanc.</title>
        <authorList>
            <person name="Jiang F."/>
        </authorList>
    </citation>
    <scope>NUCLEOTIDE SEQUENCE [LARGE SCALE GENOMIC DNA]</scope>
    <source>
        <strain evidence="2">LVBAO_FW01</strain>
        <tissue evidence="2">Leaves</tissue>
    </source>
</reference>
<dbReference type="EMBL" id="JAYMYQ010000005">
    <property type="protein sequence ID" value="KAK7328904.1"/>
    <property type="molecule type" value="Genomic_DNA"/>
</dbReference>
<evidence type="ECO:0000313" key="3">
    <source>
        <dbReference type="Proteomes" id="UP001367508"/>
    </source>
</evidence>
<gene>
    <name evidence="2" type="ORF">VNO77_23039</name>
</gene>
<protein>
    <submittedName>
        <fullName evidence="2">Uncharacterized protein</fullName>
    </submittedName>
</protein>
<feature type="compositionally biased region" description="Basic and acidic residues" evidence="1">
    <location>
        <begin position="10"/>
        <end position="19"/>
    </location>
</feature>
<evidence type="ECO:0000313" key="2">
    <source>
        <dbReference type="EMBL" id="KAK7328904.1"/>
    </source>
</evidence>
<organism evidence="2 3">
    <name type="scientific">Canavalia gladiata</name>
    <name type="common">Sword bean</name>
    <name type="synonym">Dolichos gladiatus</name>
    <dbReference type="NCBI Taxonomy" id="3824"/>
    <lineage>
        <taxon>Eukaryota</taxon>
        <taxon>Viridiplantae</taxon>
        <taxon>Streptophyta</taxon>
        <taxon>Embryophyta</taxon>
        <taxon>Tracheophyta</taxon>
        <taxon>Spermatophyta</taxon>
        <taxon>Magnoliopsida</taxon>
        <taxon>eudicotyledons</taxon>
        <taxon>Gunneridae</taxon>
        <taxon>Pentapetalae</taxon>
        <taxon>rosids</taxon>
        <taxon>fabids</taxon>
        <taxon>Fabales</taxon>
        <taxon>Fabaceae</taxon>
        <taxon>Papilionoideae</taxon>
        <taxon>50 kb inversion clade</taxon>
        <taxon>NPAAA clade</taxon>
        <taxon>indigoferoid/millettioid clade</taxon>
        <taxon>Phaseoleae</taxon>
        <taxon>Canavalia</taxon>
    </lineage>
</organism>
<feature type="region of interest" description="Disordered" evidence="1">
    <location>
        <begin position="1"/>
        <end position="39"/>
    </location>
</feature>